<accession>A0A820P9K9</accession>
<dbReference type="AlphaFoldDB" id="A0A820P9K9"/>
<evidence type="ECO:0000313" key="2">
    <source>
        <dbReference type="Proteomes" id="UP000663874"/>
    </source>
</evidence>
<sequence>QSTTNEKSSMKVLSQEFEPIVESIKIEQTLPSKNESIKSIPPPVLEIPKQSLLKPFQISIINRLLNTLINLPVKPL</sequence>
<name>A0A820P9K9_9BILA</name>
<comment type="caution">
    <text evidence="1">The sequence shown here is derived from an EMBL/GenBank/DDBJ whole genome shotgun (WGS) entry which is preliminary data.</text>
</comment>
<proteinExistence type="predicted"/>
<feature type="non-terminal residue" evidence="1">
    <location>
        <position position="1"/>
    </location>
</feature>
<feature type="non-terminal residue" evidence="1">
    <location>
        <position position="76"/>
    </location>
</feature>
<dbReference type="Proteomes" id="UP000663874">
    <property type="component" value="Unassembled WGS sequence"/>
</dbReference>
<protein>
    <submittedName>
        <fullName evidence="1">Uncharacterized protein</fullName>
    </submittedName>
</protein>
<dbReference type="EMBL" id="CAJOBE010066557">
    <property type="protein sequence ID" value="CAF4403175.1"/>
    <property type="molecule type" value="Genomic_DNA"/>
</dbReference>
<reference evidence="1" key="1">
    <citation type="submission" date="2021-02" db="EMBL/GenBank/DDBJ databases">
        <authorList>
            <person name="Nowell W R."/>
        </authorList>
    </citation>
    <scope>NUCLEOTIDE SEQUENCE</scope>
</reference>
<evidence type="ECO:0000313" key="1">
    <source>
        <dbReference type="EMBL" id="CAF4403175.1"/>
    </source>
</evidence>
<organism evidence="1 2">
    <name type="scientific">Rotaria sordida</name>
    <dbReference type="NCBI Taxonomy" id="392033"/>
    <lineage>
        <taxon>Eukaryota</taxon>
        <taxon>Metazoa</taxon>
        <taxon>Spiralia</taxon>
        <taxon>Gnathifera</taxon>
        <taxon>Rotifera</taxon>
        <taxon>Eurotatoria</taxon>
        <taxon>Bdelloidea</taxon>
        <taxon>Philodinida</taxon>
        <taxon>Philodinidae</taxon>
        <taxon>Rotaria</taxon>
    </lineage>
</organism>
<gene>
    <name evidence="1" type="ORF">FNK824_LOCUS44022</name>
</gene>